<dbReference type="RefSeq" id="WP_190248604.1">
    <property type="nucleotide sequence ID" value="NZ_BMPI01000004.1"/>
</dbReference>
<gene>
    <name evidence="1" type="ORF">GCM10007977_011300</name>
</gene>
<keyword evidence="2" id="KW-1185">Reference proteome</keyword>
<sequence>MTSSSLERLCARHGIGVPADVLELVPVLGMRPADVLAVAGAAIPGELMPAAPEGVRLVERLLRNGVSVDEARAKRDRADALPRAARTAGGLPALEVVTAGDVFTRLLAVRNLSRNAMAYVTGSAITTVNKAMRIGELIPQRMELMAAVLCLPGGDFDAIMVRTPRAGPADEWVYEWVPGLRAVGELVLALAPLNEEQLREVL</sequence>
<evidence type="ECO:0000313" key="2">
    <source>
        <dbReference type="Proteomes" id="UP000642070"/>
    </source>
</evidence>
<proteinExistence type="predicted"/>
<name>A0A917WK58_9ACTN</name>
<comment type="caution">
    <text evidence="1">The sequence shown here is derived from an EMBL/GenBank/DDBJ whole genome shotgun (WGS) entry which is preliminary data.</text>
</comment>
<protein>
    <submittedName>
        <fullName evidence="1">Uncharacterized protein</fullName>
    </submittedName>
</protein>
<dbReference type="EMBL" id="BMPI01000004">
    <property type="protein sequence ID" value="GGM11877.1"/>
    <property type="molecule type" value="Genomic_DNA"/>
</dbReference>
<accession>A0A917WK58</accession>
<reference evidence="1" key="2">
    <citation type="submission" date="2020-09" db="EMBL/GenBank/DDBJ databases">
        <authorList>
            <person name="Sun Q."/>
            <person name="Ohkuma M."/>
        </authorList>
    </citation>
    <scope>NUCLEOTIDE SEQUENCE</scope>
    <source>
        <strain evidence="1">JCM 19831</strain>
    </source>
</reference>
<organism evidence="1 2">
    <name type="scientific">Dactylosporangium sucinum</name>
    <dbReference type="NCBI Taxonomy" id="1424081"/>
    <lineage>
        <taxon>Bacteria</taxon>
        <taxon>Bacillati</taxon>
        <taxon>Actinomycetota</taxon>
        <taxon>Actinomycetes</taxon>
        <taxon>Micromonosporales</taxon>
        <taxon>Micromonosporaceae</taxon>
        <taxon>Dactylosporangium</taxon>
    </lineage>
</organism>
<dbReference type="AlphaFoldDB" id="A0A917WK58"/>
<reference evidence="1" key="1">
    <citation type="journal article" date="2014" name="Int. J. Syst. Evol. Microbiol.">
        <title>Complete genome sequence of Corynebacterium casei LMG S-19264T (=DSM 44701T), isolated from a smear-ripened cheese.</title>
        <authorList>
            <consortium name="US DOE Joint Genome Institute (JGI-PGF)"/>
            <person name="Walter F."/>
            <person name="Albersmeier A."/>
            <person name="Kalinowski J."/>
            <person name="Ruckert C."/>
        </authorList>
    </citation>
    <scope>NUCLEOTIDE SEQUENCE</scope>
    <source>
        <strain evidence="1">JCM 19831</strain>
    </source>
</reference>
<dbReference type="Proteomes" id="UP000642070">
    <property type="component" value="Unassembled WGS sequence"/>
</dbReference>
<evidence type="ECO:0000313" key="1">
    <source>
        <dbReference type="EMBL" id="GGM11877.1"/>
    </source>
</evidence>